<accession>R7YJS7</accession>
<evidence type="ECO:0000256" key="2">
    <source>
        <dbReference type="ARBA" id="ARBA00023043"/>
    </source>
</evidence>
<evidence type="ECO:0000313" key="6">
    <source>
        <dbReference type="Proteomes" id="UP000016924"/>
    </source>
</evidence>
<evidence type="ECO:0000256" key="4">
    <source>
        <dbReference type="SAM" id="MobiDB-lite"/>
    </source>
</evidence>
<feature type="repeat" description="ANK" evidence="3">
    <location>
        <begin position="87"/>
        <end position="119"/>
    </location>
</feature>
<reference evidence="6" key="1">
    <citation type="submission" date="2012-06" db="EMBL/GenBank/DDBJ databases">
        <title>The genome sequence of Coniosporium apollinis CBS 100218.</title>
        <authorList>
            <consortium name="The Broad Institute Genome Sequencing Platform"/>
            <person name="Cuomo C."/>
            <person name="Gorbushina A."/>
            <person name="Noack S."/>
            <person name="Walker B."/>
            <person name="Young S.K."/>
            <person name="Zeng Q."/>
            <person name="Gargeya S."/>
            <person name="Fitzgerald M."/>
            <person name="Haas B."/>
            <person name="Abouelleil A."/>
            <person name="Alvarado L."/>
            <person name="Arachchi H.M."/>
            <person name="Berlin A.M."/>
            <person name="Chapman S.B."/>
            <person name="Goldberg J."/>
            <person name="Griggs A."/>
            <person name="Gujja S."/>
            <person name="Hansen M."/>
            <person name="Howarth C."/>
            <person name="Imamovic A."/>
            <person name="Larimer J."/>
            <person name="McCowan C."/>
            <person name="Montmayeur A."/>
            <person name="Murphy C."/>
            <person name="Neiman D."/>
            <person name="Pearson M."/>
            <person name="Priest M."/>
            <person name="Roberts A."/>
            <person name="Saif S."/>
            <person name="Shea T."/>
            <person name="Sisk P."/>
            <person name="Sykes S."/>
            <person name="Wortman J."/>
            <person name="Nusbaum C."/>
            <person name="Birren B."/>
        </authorList>
    </citation>
    <scope>NUCLEOTIDE SEQUENCE [LARGE SCALE GENOMIC DNA]</scope>
    <source>
        <strain evidence="6">CBS 100218</strain>
    </source>
</reference>
<dbReference type="AlphaFoldDB" id="R7YJS7"/>
<dbReference type="STRING" id="1168221.R7YJS7"/>
<proteinExistence type="predicted"/>
<dbReference type="RefSeq" id="XP_007777489.1">
    <property type="nucleotide sequence ID" value="XM_007779299.1"/>
</dbReference>
<feature type="region of interest" description="Disordered" evidence="4">
    <location>
        <begin position="15"/>
        <end position="40"/>
    </location>
</feature>
<dbReference type="Pfam" id="PF12796">
    <property type="entry name" value="Ank_2"/>
    <property type="match status" value="1"/>
</dbReference>
<evidence type="ECO:0000256" key="1">
    <source>
        <dbReference type="ARBA" id="ARBA00022737"/>
    </source>
</evidence>
<keyword evidence="2 3" id="KW-0040">ANK repeat</keyword>
<dbReference type="GeneID" id="19898703"/>
<feature type="repeat" description="ANK" evidence="3">
    <location>
        <begin position="54"/>
        <end position="86"/>
    </location>
</feature>
<evidence type="ECO:0000256" key="3">
    <source>
        <dbReference type="PROSITE-ProRule" id="PRU00023"/>
    </source>
</evidence>
<dbReference type="EMBL" id="JH767558">
    <property type="protein sequence ID" value="EON62172.1"/>
    <property type="molecule type" value="Genomic_DNA"/>
</dbReference>
<sequence>MCRTGLPPTLPLLRLSLTAKSGRPGSTSPPRKAMKQLSRPLLDRDVDIDERDSCGSTALLLATKHKHEGVLRLLLENGADVNASDDSGWTPTHEAAENGFAAGLKLLARYGANLTLKARSRE</sequence>
<dbReference type="InterPro" id="IPR002110">
    <property type="entry name" value="Ankyrin_rpt"/>
</dbReference>
<organism evidence="5 6">
    <name type="scientific">Coniosporium apollinis (strain CBS 100218)</name>
    <name type="common">Rock-inhabiting black yeast</name>
    <dbReference type="NCBI Taxonomy" id="1168221"/>
    <lineage>
        <taxon>Eukaryota</taxon>
        <taxon>Fungi</taxon>
        <taxon>Dikarya</taxon>
        <taxon>Ascomycota</taxon>
        <taxon>Pezizomycotina</taxon>
        <taxon>Dothideomycetes</taxon>
        <taxon>Dothideomycetes incertae sedis</taxon>
        <taxon>Coniosporium</taxon>
    </lineage>
</organism>
<keyword evidence="6" id="KW-1185">Reference proteome</keyword>
<dbReference type="OMA" id="GWTPTHE"/>
<name>R7YJS7_CONA1</name>
<dbReference type="PANTHER" id="PTHR24171:SF10">
    <property type="entry name" value="ANKYRIN REPEAT DOMAIN-CONTAINING PROTEIN 29-LIKE"/>
    <property type="match status" value="1"/>
</dbReference>
<keyword evidence="1" id="KW-0677">Repeat</keyword>
<protein>
    <submittedName>
        <fullName evidence="5">Uncharacterized protein</fullName>
    </submittedName>
</protein>
<dbReference type="PANTHER" id="PTHR24171">
    <property type="entry name" value="ANKYRIN REPEAT DOMAIN-CONTAINING PROTEIN 39-RELATED"/>
    <property type="match status" value="1"/>
</dbReference>
<dbReference type="PROSITE" id="PS50297">
    <property type="entry name" value="ANK_REP_REGION"/>
    <property type="match status" value="2"/>
</dbReference>
<dbReference type="OrthoDB" id="4772757at2759"/>
<dbReference type="InterPro" id="IPR036770">
    <property type="entry name" value="Ankyrin_rpt-contain_sf"/>
</dbReference>
<dbReference type="SUPFAM" id="SSF48403">
    <property type="entry name" value="Ankyrin repeat"/>
    <property type="match status" value="1"/>
</dbReference>
<gene>
    <name evidence="5" type="ORF">W97_01392</name>
</gene>
<dbReference type="Gene3D" id="1.25.40.20">
    <property type="entry name" value="Ankyrin repeat-containing domain"/>
    <property type="match status" value="1"/>
</dbReference>
<dbReference type="PROSITE" id="PS50088">
    <property type="entry name" value="ANK_REPEAT"/>
    <property type="match status" value="2"/>
</dbReference>
<dbReference type="SMART" id="SM00248">
    <property type="entry name" value="ANK"/>
    <property type="match status" value="2"/>
</dbReference>
<dbReference type="Proteomes" id="UP000016924">
    <property type="component" value="Unassembled WGS sequence"/>
</dbReference>
<evidence type="ECO:0000313" key="5">
    <source>
        <dbReference type="EMBL" id="EON62172.1"/>
    </source>
</evidence>
<dbReference type="HOGENOM" id="CLU_2026594_0_0_1"/>